<dbReference type="Gene3D" id="2.40.70.10">
    <property type="entry name" value="Acid Proteases"/>
    <property type="match status" value="2"/>
</dbReference>
<dbReference type="PANTHER" id="PTHR47965:SF103">
    <property type="entry name" value="EUKARYOTIC ASPARTYL PROTEASE FAMILY PROTEIN"/>
    <property type="match status" value="1"/>
</dbReference>
<dbReference type="GO" id="GO:0005576">
    <property type="term" value="C:extracellular region"/>
    <property type="evidence" value="ECO:0007669"/>
    <property type="project" value="UniProtKB-SubCell"/>
</dbReference>
<dbReference type="GO" id="GO:0006508">
    <property type="term" value="P:proteolysis"/>
    <property type="evidence" value="ECO:0007669"/>
    <property type="project" value="InterPro"/>
</dbReference>
<accession>A0AA88QD41</accession>
<proteinExistence type="inferred from homology"/>
<evidence type="ECO:0000313" key="7">
    <source>
        <dbReference type="Proteomes" id="UP001187471"/>
    </source>
</evidence>
<comment type="subcellular location">
    <subcellularLocation>
        <location evidence="1">Secreted</location>
        <location evidence="1">Extracellular space</location>
    </subcellularLocation>
</comment>
<dbReference type="SUPFAM" id="SSF50630">
    <property type="entry name" value="Acid proteases"/>
    <property type="match status" value="1"/>
</dbReference>
<comment type="caution">
    <text evidence="6">The sequence shown here is derived from an EMBL/GenBank/DDBJ whole genome shotgun (WGS) entry which is preliminary data.</text>
</comment>
<dbReference type="InterPro" id="IPR032861">
    <property type="entry name" value="TAXi_N"/>
</dbReference>
<evidence type="ECO:0000259" key="5">
    <source>
        <dbReference type="PROSITE" id="PS51767"/>
    </source>
</evidence>
<dbReference type="InterPro" id="IPR001461">
    <property type="entry name" value="Aspartic_peptidase_A1"/>
</dbReference>
<dbReference type="AlphaFoldDB" id="A0AA88QD41"/>
<dbReference type="GO" id="GO:0004190">
    <property type="term" value="F:aspartic-type endopeptidase activity"/>
    <property type="evidence" value="ECO:0007669"/>
    <property type="project" value="InterPro"/>
</dbReference>
<dbReference type="CDD" id="cd05489">
    <property type="entry name" value="xylanase_inhibitor_I_like"/>
    <property type="match status" value="1"/>
</dbReference>
<keyword evidence="4" id="KW-0732">Signal</keyword>
<comment type="similarity">
    <text evidence="2">Belongs to the peptidase A1 family.</text>
</comment>
<feature type="domain" description="Peptidase A1" evidence="5">
    <location>
        <begin position="28"/>
        <end position="389"/>
    </location>
</feature>
<evidence type="ECO:0000313" key="6">
    <source>
        <dbReference type="EMBL" id="KAK2966877.1"/>
    </source>
</evidence>
<dbReference type="InterPro" id="IPR033121">
    <property type="entry name" value="PEPTIDASE_A1"/>
</dbReference>
<dbReference type="Pfam" id="PF14541">
    <property type="entry name" value="TAXi_C"/>
    <property type="match status" value="1"/>
</dbReference>
<dbReference type="InterPro" id="IPR032799">
    <property type="entry name" value="TAXi_C"/>
</dbReference>
<dbReference type="PROSITE" id="PS51767">
    <property type="entry name" value="PEPTIDASE_A1"/>
    <property type="match status" value="1"/>
</dbReference>
<dbReference type="Pfam" id="PF14543">
    <property type="entry name" value="TAXi_N"/>
    <property type="match status" value="1"/>
</dbReference>
<evidence type="ECO:0000256" key="3">
    <source>
        <dbReference type="ARBA" id="ARBA00022525"/>
    </source>
</evidence>
<organism evidence="6 7">
    <name type="scientific">Escallonia rubra</name>
    <dbReference type="NCBI Taxonomy" id="112253"/>
    <lineage>
        <taxon>Eukaryota</taxon>
        <taxon>Viridiplantae</taxon>
        <taxon>Streptophyta</taxon>
        <taxon>Embryophyta</taxon>
        <taxon>Tracheophyta</taxon>
        <taxon>Spermatophyta</taxon>
        <taxon>Magnoliopsida</taxon>
        <taxon>eudicotyledons</taxon>
        <taxon>Gunneridae</taxon>
        <taxon>Pentapetalae</taxon>
        <taxon>asterids</taxon>
        <taxon>campanulids</taxon>
        <taxon>Escalloniales</taxon>
        <taxon>Escalloniaceae</taxon>
        <taxon>Escallonia</taxon>
    </lineage>
</organism>
<dbReference type="Proteomes" id="UP001187471">
    <property type="component" value="Unassembled WGS sequence"/>
</dbReference>
<dbReference type="InterPro" id="IPR033868">
    <property type="entry name" value="Xylanase_inhibitor_I-like"/>
</dbReference>
<keyword evidence="3" id="KW-0964">Secreted</keyword>
<dbReference type="EMBL" id="JAVXUO010003084">
    <property type="protein sequence ID" value="KAK2966877.1"/>
    <property type="molecule type" value="Genomic_DNA"/>
</dbReference>
<reference evidence="6" key="1">
    <citation type="submission" date="2022-12" db="EMBL/GenBank/DDBJ databases">
        <title>Draft genome assemblies for two species of Escallonia (Escalloniales).</title>
        <authorList>
            <person name="Chanderbali A."/>
            <person name="Dervinis C."/>
            <person name="Anghel I."/>
            <person name="Soltis D."/>
            <person name="Soltis P."/>
            <person name="Zapata F."/>
        </authorList>
    </citation>
    <scope>NUCLEOTIDE SEQUENCE</scope>
    <source>
        <strain evidence="6">UCBG92.1500</strain>
        <tissue evidence="6">Leaf</tissue>
    </source>
</reference>
<evidence type="ECO:0000256" key="4">
    <source>
        <dbReference type="ARBA" id="ARBA00022729"/>
    </source>
</evidence>
<sequence length="410" mass="44195">MPSSLAETSERPKALVIPVFKDSAKLQYIANINMRTPISAVSFTIDLGGENVFVDCDKDYLTSTHRPVACSSARCNLANSHNCIKNTCGLIAYNSVIHVATVGDLGSDITSIQSTDGKYLTRYVSQHQFLSVCTPSYLVEGLTNGVQGMAGLGRTRVSLPAQLSAYFRIPRTFAICLSSALAYDGAIFIGNGPYVFSPDVDASTLLTYTPLLANPIRTYSAYVQGDASWEYFIGVKSIEINERVVPIDTRLLSINATDGYGGTKISTVDPYTVLAPSIYKAVVEAFVKEFNATRVASVAPFGACFSSKGVATTRGGPAVPPIDLVLQSEKVYWRMVGANSMVYVNDSKILCLALVEAGKYAKTSIVIGSHQIEDNLLQFDLDSSRMGFTSSLLLSQTRCGNFNGRIVPDP</sequence>
<name>A0AA88QD41_9ASTE</name>
<protein>
    <recommendedName>
        <fullName evidence="5">Peptidase A1 domain-containing protein</fullName>
    </recommendedName>
</protein>
<dbReference type="PANTHER" id="PTHR47965">
    <property type="entry name" value="ASPARTYL PROTEASE-RELATED"/>
    <property type="match status" value="1"/>
</dbReference>
<dbReference type="InterPro" id="IPR021109">
    <property type="entry name" value="Peptidase_aspartic_dom_sf"/>
</dbReference>
<evidence type="ECO:0000256" key="2">
    <source>
        <dbReference type="ARBA" id="ARBA00007447"/>
    </source>
</evidence>
<evidence type="ECO:0000256" key="1">
    <source>
        <dbReference type="ARBA" id="ARBA00004239"/>
    </source>
</evidence>
<dbReference type="FunFam" id="2.40.70.10:FF:000041">
    <property type="entry name" value="Basic 7S globulin"/>
    <property type="match status" value="1"/>
</dbReference>
<gene>
    <name evidence="6" type="ORF">RJ640_028887</name>
</gene>
<keyword evidence="7" id="KW-1185">Reference proteome</keyword>